<name>A0A0J7ADM7_9ACTN</name>
<feature type="transmembrane region" description="Helical" evidence="1">
    <location>
        <begin position="28"/>
        <end position="46"/>
    </location>
</feature>
<evidence type="ECO:0000256" key="1">
    <source>
        <dbReference type="SAM" id="Phobius"/>
    </source>
</evidence>
<evidence type="ECO:0000313" key="2">
    <source>
        <dbReference type="EMBL" id="KMO95336.1"/>
    </source>
</evidence>
<comment type="caution">
    <text evidence="2">The sequence shown here is derived from an EMBL/GenBank/DDBJ whole genome shotgun (WGS) entry which is preliminary data.</text>
</comment>
<dbReference type="RefSeq" id="WP_048478803.1">
    <property type="nucleotide sequence ID" value="NZ_JBIRUD010000028.1"/>
</dbReference>
<evidence type="ECO:0000313" key="3">
    <source>
        <dbReference type="Proteomes" id="UP000035932"/>
    </source>
</evidence>
<organism evidence="2 3">
    <name type="scientific">Streptomyces roseus</name>
    <dbReference type="NCBI Taxonomy" id="66430"/>
    <lineage>
        <taxon>Bacteria</taxon>
        <taxon>Bacillati</taxon>
        <taxon>Actinomycetota</taxon>
        <taxon>Actinomycetes</taxon>
        <taxon>Kitasatosporales</taxon>
        <taxon>Streptomycetaceae</taxon>
        <taxon>Streptomyces</taxon>
    </lineage>
</organism>
<keyword evidence="1" id="KW-0812">Transmembrane</keyword>
<feature type="transmembrane region" description="Helical" evidence="1">
    <location>
        <begin position="78"/>
        <end position="98"/>
    </location>
</feature>
<accession>A0A0J7ADM7</accession>
<dbReference type="OrthoDB" id="4301187at2"/>
<keyword evidence="1" id="KW-1133">Transmembrane helix</keyword>
<dbReference type="AlphaFoldDB" id="A0A0J7ADM7"/>
<sequence>MSMLLRNLLLLAVEFGAALLLREPGTPWVPLLLAVFVVGSGVLHGTDAEFVPRFLVALVAVGVAELGGRAWASPGAHTVPTAATGAAILLAVQTLILVRHSLRRPRPKGA</sequence>
<dbReference type="Proteomes" id="UP000035932">
    <property type="component" value="Unassembled WGS sequence"/>
</dbReference>
<keyword evidence="3" id="KW-1185">Reference proteome</keyword>
<protein>
    <submittedName>
        <fullName evidence="2">Uncharacterized protein</fullName>
    </submittedName>
</protein>
<keyword evidence="1" id="KW-0472">Membrane</keyword>
<gene>
    <name evidence="2" type="ORF">ACS04_24050</name>
</gene>
<proteinExistence type="predicted"/>
<reference evidence="2 3" key="1">
    <citation type="submission" date="2015-06" db="EMBL/GenBank/DDBJ databases">
        <title>Recapitulation of the evolution of biosynthetic gene clusters reveals hidden chemical diversity on bacterial genomes.</title>
        <authorList>
            <person name="Cruz-Morales P."/>
            <person name="Martinez-Guerrero C."/>
            <person name="Morales-Escalante M.A."/>
            <person name="Yanez-Guerra L.A."/>
            <person name="Kopp J.F."/>
            <person name="Feldmann J."/>
            <person name="Ramos-Aboites H.E."/>
            <person name="Barona-Gomez F."/>
        </authorList>
    </citation>
    <scope>NUCLEOTIDE SEQUENCE [LARGE SCALE GENOMIC DNA]</scope>
    <source>
        <strain evidence="2 3">ATCC 31245</strain>
    </source>
</reference>
<dbReference type="EMBL" id="LFML01000102">
    <property type="protein sequence ID" value="KMO95336.1"/>
    <property type="molecule type" value="Genomic_DNA"/>
</dbReference>
<feature type="transmembrane region" description="Helical" evidence="1">
    <location>
        <begin position="53"/>
        <end position="72"/>
    </location>
</feature>
<dbReference type="PATRIC" id="fig|66430.4.peg.289"/>